<evidence type="ECO:0000313" key="3">
    <source>
        <dbReference type="Proteomes" id="UP000244093"/>
    </source>
</evidence>
<evidence type="ECO:0000313" key="2">
    <source>
        <dbReference type="EMBL" id="PUA32825.1"/>
    </source>
</evidence>
<gene>
    <name evidence="2" type="ORF">B7O98_05155</name>
</gene>
<proteinExistence type="predicted"/>
<dbReference type="EMBL" id="NBVN01000003">
    <property type="protein sequence ID" value="PUA32825.1"/>
    <property type="molecule type" value="Genomic_DNA"/>
</dbReference>
<feature type="transmembrane region" description="Helical" evidence="1">
    <location>
        <begin position="12"/>
        <end position="37"/>
    </location>
</feature>
<comment type="caution">
    <text evidence="2">The sequence shown here is derived from an EMBL/GenBank/DDBJ whole genome shotgun (WGS) entry which is preliminary data.</text>
</comment>
<reference evidence="2 3" key="1">
    <citation type="journal article" date="2018" name="Syst. Appl. Microbiol.">
        <title>A new symbiotic nanoarchaeote (Candidatus Nanoclepta minutus) and its host (Zestosphaera tikiterensis gen. nov., sp. nov.) from a New Zealand hot spring.</title>
        <authorList>
            <person name="St John E."/>
            <person name="Liu Y."/>
            <person name="Podar M."/>
            <person name="Stott M.B."/>
            <person name="Meneghin J."/>
            <person name="Chen Z."/>
            <person name="Lagutin K."/>
            <person name="Mitchell K."/>
            <person name="Reysenbach A.L."/>
        </authorList>
    </citation>
    <scope>NUCLEOTIDE SEQUENCE [LARGE SCALE GENOMIC DNA]</scope>
    <source>
        <strain evidence="2">NZ3</strain>
    </source>
</reference>
<dbReference type="AlphaFoldDB" id="A0A2R7Y5L0"/>
<sequence length="176" mass="19123">MKLTSLKLDRGVSTLVGVVVFALVFLLAASFLISYIARLTQFSLTLSNEIQGKAKNELIVKAVSGYWRLKNGTVEINLTSNYPEAILITAVVIVYEDGSYVIASQYGVEPIETQILKCVEPCLNALSNTSLPIPLNTGHQLSILVKGVTPQEVRSVILTLSTPYTSLTLPLNRVSV</sequence>
<keyword evidence="1" id="KW-1133">Transmembrane helix</keyword>
<organism evidence="2 3">
    <name type="scientific">Zestosphaera tikiterensis</name>
    <dbReference type="NCBI Taxonomy" id="1973259"/>
    <lineage>
        <taxon>Archaea</taxon>
        <taxon>Thermoproteota</taxon>
        <taxon>Thermoprotei</taxon>
        <taxon>Desulfurococcales</taxon>
        <taxon>Desulfurococcaceae</taxon>
        <taxon>Zestosphaera</taxon>
    </lineage>
</organism>
<evidence type="ECO:0000256" key="1">
    <source>
        <dbReference type="SAM" id="Phobius"/>
    </source>
</evidence>
<name>A0A2R7Y5L0_9CREN</name>
<dbReference type="Proteomes" id="UP000244093">
    <property type="component" value="Unassembled WGS sequence"/>
</dbReference>
<evidence type="ECO:0008006" key="4">
    <source>
        <dbReference type="Google" id="ProtNLM"/>
    </source>
</evidence>
<accession>A0A2R7Y5L0</accession>
<keyword evidence="1" id="KW-0472">Membrane</keyword>
<keyword evidence="1" id="KW-0812">Transmembrane</keyword>
<protein>
    <recommendedName>
        <fullName evidence="4">Flagellin</fullName>
    </recommendedName>
</protein>